<dbReference type="Proteomes" id="UP001162501">
    <property type="component" value="Chromosome 30"/>
</dbReference>
<dbReference type="EMBL" id="OX596114">
    <property type="protein sequence ID" value="CAI9707463.1"/>
    <property type="molecule type" value="Genomic_DNA"/>
</dbReference>
<name>A0ACB0F4M6_RANTA</name>
<sequence>MLVARSSVGAVGGIQAAAREAYQHFQEACDTDKAETASVRCLGRQQRLCRVLGSQNSAGPKAVKSIVLGGLCSSAAILRGCLSDRGFQFISV</sequence>
<proteinExistence type="predicted"/>
<reference evidence="1" key="1">
    <citation type="submission" date="2023-05" db="EMBL/GenBank/DDBJ databases">
        <authorList>
            <consortium name="ELIXIR-Norway"/>
        </authorList>
    </citation>
    <scope>NUCLEOTIDE SEQUENCE</scope>
</reference>
<gene>
    <name evidence="1" type="ORF">MRATA1EN3_LOCUS18676</name>
</gene>
<organism evidence="1 2">
    <name type="scientific">Rangifer tarandus platyrhynchus</name>
    <name type="common">Svalbard reindeer</name>
    <dbReference type="NCBI Taxonomy" id="3082113"/>
    <lineage>
        <taxon>Eukaryota</taxon>
        <taxon>Metazoa</taxon>
        <taxon>Chordata</taxon>
        <taxon>Craniata</taxon>
        <taxon>Vertebrata</taxon>
        <taxon>Euteleostomi</taxon>
        <taxon>Mammalia</taxon>
        <taxon>Eutheria</taxon>
        <taxon>Laurasiatheria</taxon>
        <taxon>Artiodactyla</taxon>
        <taxon>Ruminantia</taxon>
        <taxon>Pecora</taxon>
        <taxon>Cervidae</taxon>
        <taxon>Odocoileinae</taxon>
        <taxon>Rangifer</taxon>
    </lineage>
</organism>
<evidence type="ECO:0000313" key="1">
    <source>
        <dbReference type="EMBL" id="CAI9707463.1"/>
    </source>
</evidence>
<protein>
    <submittedName>
        <fullName evidence="1">Uncharacterized protein</fullName>
    </submittedName>
</protein>
<evidence type="ECO:0000313" key="2">
    <source>
        <dbReference type="Proteomes" id="UP001162501"/>
    </source>
</evidence>
<accession>A0ACB0F4M6</accession>